<evidence type="ECO:0000256" key="6">
    <source>
        <dbReference type="SAM" id="Phobius"/>
    </source>
</evidence>
<dbReference type="PROSITE" id="PS50850">
    <property type="entry name" value="MFS"/>
    <property type="match status" value="1"/>
</dbReference>
<dbReference type="GO" id="GO:0022857">
    <property type="term" value="F:transmembrane transporter activity"/>
    <property type="evidence" value="ECO:0007669"/>
    <property type="project" value="InterPro"/>
</dbReference>
<comment type="subcellular location">
    <subcellularLocation>
        <location evidence="1">Cell membrane</location>
        <topology evidence="1">Multi-pass membrane protein</topology>
    </subcellularLocation>
</comment>
<organism evidence="8 9">
    <name type="scientific">Streptomyces cyaneochromogenes</name>
    <dbReference type="NCBI Taxonomy" id="2496836"/>
    <lineage>
        <taxon>Bacteria</taxon>
        <taxon>Bacillati</taxon>
        <taxon>Actinomycetota</taxon>
        <taxon>Actinomycetes</taxon>
        <taxon>Kitasatosporales</taxon>
        <taxon>Streptomycetaceae</taxon>
        <taxon>Streptomyces</taxon>
    </lineage>
</organism>
<feature type="transmembrane region" description="Helical" evidence="6">
    <location>
        <begin position="239"/>
        <end position="261"/>
    </location>
</feature>
<feature type="transmembrane region" description="Helical" evidence="6">
    <location>
        <begin position="273"/>
        <end position="291"/>
    </location>
</feature>
<protein>
    <submittedName>
        <fullName evidence="8">MFS transporter</fullName>
    </submittedName>
</protein>
<keyword evidence="9" id="KW-1185">Reference proteome</keyword>
<sequence>MSDAATVGEATSPPTPSVWRNADFTRLWTGQTASLFAAQITEFALPLVAVLALAASSAQVGLLTSVVKLPYLLVSLFAGVLVDRVRRKNILVATDLARALVLSVVPVLYWTDQLGISWLYVLGFFAGCGSVLFDVAGQAYLPRLVEREQLTAGNSALGTSQSAATIGGPALGGVLVQWLTAPVAVLAGAVSYLASALTILAIRHKEKREEHTEGASPAGTLREVWSGLRFVFGNEPLRAMTIMASIFNLSFTALEVAFVQFMPRTLGLSAGEIGLVMAALGPGFLVGAAFAGRLPQRFGYGRTMLTTASIANLVMLGISAVHGSGFLAVGTLMLINFLFASFGVANNVTVLSIRQTLTPDSLQGRVAATNRFVAMGIAPVGALLGGFLGGTVGLRGTVLITAIGLSSALLPLALSSLARIRYDLPAPLTADPAPLTPDTKEAPHA</sequence>
<evidence type="ECO:0000259" key="7">
    <source>
        <dbReference type="PROSITE" id="PS50850"/>
    </source>
</evidence>
<dbReference type="Proteomes" id="UP000280298">
    <property type="component" value="Chromosome"/>
</dbReference>
<dbReference type="CDD" id="cd06173">
    <property type="entry name" value="MFS_MefA_like"/>
    <property type="match status" value="1"/>
</dbReference>
<dbReference type="EMBL" id="CP034539">
    <property type="protein sequence ID" value="AZQ36251.1"/>
    <property type="molecule type" value="Genomic_DNA"/>
</dbReference>
<dbReference type="AlphaFoldDB" id="A0A3Q9EUF1"/>
<feature type="domain" description="Major facilitator superfamily (MFS) profile" evidence="7">
    <location>
        <begin position="1"/>
        <end position="419"/>
    </location>
</feature>
<dbReference type="OrthoDB" id="9815525at2"/>
<feature type="transmembrane region" description="Helical" evidence="6">
    <location>
        <begin position="117"/>
        <end position="141"/>
    </location>
</feature>
<evidence type="ECO:0000256" key="1">
    <source>
        <dbReference type="ARBA" id="ARBA00004651"/>
    </source>
</evidence>
<dbReference type="RefSeq" id="WP_126393707.1">
    <property type="nucleotide sequence ID" value="NZ_CP034539.1"/>
</dbReference>
<dbReference type="PANTHER" id="PTHR23513">
    <property type="entry name" value="INTEGRAL MEMBRANE EFFLUX PROTEIN-RELATED"/>
    <property type="match status" value="1"/>
</dbReference>
<evidence type="ECO:0000256" key="2">
    <source>
        <dbReference type="ARBA" id="ARBA00022475"/>
    </source>
</evidence>
<dbReference type="InterPro" id="IPR011701">
    <property type="entry name" value="MFS"/>
</dbReference>
<name>A0A3Q9EUF1_9ACTN</name>
<evidence type="ECO:0000256" key="3">
    <source>
        <dbReference type="ARBA" id="ARBA00022692"/>
    </source>
</evidence>
<evidence type="ECO:0000313" key="9">
    <source>
        <dbReference type="Proteomes" id="UP000280298"/>
    </source>
</evidence>
<gene>
    <name evidence="8" type="ORF">EJ357_24600</name>
</gene>
<feature type="transmembrane region" description="Helical" evidence="6">
    <location>
        <begin position="60"/>
        <end position="82"/>
    </location>
</feature>
<evidence type="ECO:0000256" key="5">
    <source>
        <dbReference type="ARBA" id="ARBA00023136"/>
    </source>
</evidence>
<feature type="transmembrane region" description="Helical" evidence="6">
    <location>
        <begin position="372"/>
        <end position="392"/>
    </location>
</feature>
<dbReference type="Pfam" id="PF07690">
    <property type="entry name" value="MFS_1"/>
    <property type="match status" value="1"/>
</dbReference>
<feature type="transmembrane region" description="Helical" evidence="6">
    <location>
        <begin position="327"/>
        <end position="351"/>
    </location>
</feature>
<proteinExistence type="predicted"/>
<dbReference type="InterPro" id="IPR036259">
    <property type="entry name" value="MFS_trans_sf"/>
</dbReference>
<dbReference type="SUPFAM" id="SSF103473">
    <property type="entry name" value="MFS general substrate transporter"/>
    <property type="match status" value="1"/>
</dbReference>
<keyword evidence="2" id="KW-1003">Cell membrane</keyword>
<dbReference type="GO" id="GO:0005886">
    <property type="term" value="C:plasma membrane"/>
    <property type="evidence" value="ECO:0007669"/>
    <property type="project" value="UniProtKB-SubCell"/>
</dbReference>
<evidence type="ECO:0000313" key="8">
    <source>
        <dbReference type="EMBL" id="AZQ36251.1"/>
    </source>
</evidence>
<feature type="transmembrane region" description="Helical" evidence="6">
    <location>
        <begin position="303"/>
        <end position="321"/>
    </location>
</feature>
<dbReference type="KEGG" id="scya:EJ357_24600"/>
<evidence type="ECO:0000256" key="4">
    <source>
        <dbReference type="ARBA" id="ARBA00022989"/>
    </source>
</evidence>
<keyword evidence="4 6" id="KW-1133">Transmembrane helix</keyword>
<accession>A0A3Q9EUF1</accession>
<feature type="transmembrane region" description="Helical" evidence="6">
    <location>
        <begin position="185"/>
        <end position="202"/>
    </location>
</feature>
<keyword evidence="3 6" id="KW-0812">Transmembrane</keyword>
<feature type="transmembrane region" description="Helical" evidence="6">
    <location>
        <begin position="398"/>
        <end position="418"/>
    </location>
</feature>
<dbReference type="Gene3D" id="1.20.1250.20">
    <property type="entry name" value="MFS general substrate transporter like domains"/>
    <property type="match status" value="1"/>
</dbReference>
<dbReference type="PANTHER" id="PTHR23513:SF6">
    <property type="entry name" value="MAJOR FACILITATOR SUPERFAMILY ASSOCIATED DOMAIN-CONTAINING PROTEIN"/>
    <property type="match status" value="1"/>
</dbReference>
<reference evidence="8 9" key="1">
    <citation type="journal article" date="2019" name="Int. J. Syst. Evol. Microbiol.">
        <title>Streptomyces cyaneochromogenes sp. nov., a blue pigment-producing actinomycete from manganese-contaminated soil.</title>
        <authorList>
            <person name="Tang X."/>
            <person name="Zhao J."/>
            <person name="Li K."/>
            <person name="Chen Z."/>
            <person name="Sun Y."/>
            <person name="Gao J."/>
        </authorList>
    </citation>
    <scope>NUCLEOTIDE SEQUENCE [LARGE SCALE GENOMIC DNA]</scope>
    <source>
        <strain evidence="8 9">MK-45</strain>
    </source>
</reference>
<feature type="transmembrane region" description="Helical" evidence="6">
    <location>
        <begin position="35"/>
        <end position="54"/>
    </location>
</feature>
<dbReference type="InterPro" id="IPR020846">
    <property type="entry name" value="MFS_dom"/>
</dbReference>
<keyword evidence="5 6" id="KW-0472">Membrane</keyword>